<accession>A0A699JWS7</accession>
<name>A0A699JWS7_TANCI</name>
<proteinExistence type="predicted"/>
<sequence length="77" mass="8209">MYLRNLAKNPYWGVLVSYPCDLGSSNRRKELCQLGLGVQGHMGCWGSEWYCSGEGECTGEGCGGDGHFGGNGGWGVC</sequence>
<protein>
    <submittedName>
        <fullName evidence="1">Uncharacterized protein</fullName>
    </submittedName>
</protein>
<dbReference type="AlphaFoldDB" id="A0A699JWS7"/>
<reference evidence="1" key="1">
    <citation type="journal article" date="2019" name="Sci. Rep.">
        <title>Draft genome of Tanacetum cinerariifolium, the natural source of mosquito coil.</title>
        <authorList>
            <person name="Yamashiro T."/>
            <person name="Shiraishi A."/>
            <person name="Satake H."/>
            <person name="Nakayama K."/>
        </authorList>
    </citation>
    <scope>NUCLEOTIDE SEQUENCE</scope>
</reference>
<gene>
    <name evidence="1" type="ORF">Tci_633713</name>
</gene>
<comment type="caution">
    <text evidence="1">The sequence shown here is derived from an EMBL/GenBank/DDBJ whole genome shotgun (WGS) entry which is preliminary data.</text>
</comment>
<evidence type="ECO:0000313" key="1">
    <source>
        <dbReference type="EMBL" id="GFA61741.1"/>
    </source>
</evidence>
<dbReference type="EMBL" id="BKCJ010455993">
    <property type="protein sequence ID" value="GFA61741.1"/>
    <property type="molecule type" value="Genomic_DNA"/>
</dbReference>
<organism evidence="1">
    <name type="scientific">Tanacetum cinerariifolium</name>
    <name type="common">Dalmatian daisy</name>
    <name type="synonym">Chrysanthemum cinerariifolium</name>
    <dbReference type="NCBI Taxonomy" id="118510"/>
    <lineage>
        <taxon>Eukaryota</taxon>
        <taxon>Viridiplantae</taxon>
        <taxon>Streptophyta</taxon>
        <taxon>Embryophyta</taxon>
        <taxon>Tracheophyta</taxon>
        <taxon>Spermatophyta</taxon>
        <taxon>Magnoliopsida</taxon>
        <taxon>eudicotyledons</taxon>
        <taxon>Gunneridae</taxon>
        <taxon>Pentapetalae</taxon>
        <taxon>asterids</taxon>
        <taxon>campanulids</taxon>
        <taxon>Asterales</taxon>
        <taxon>Asteraceae</taxon>
        <taxon>Asteroideae</taxon>
        <taxon>Anthemideae</taxon>
        <taxon>Anthemidinae</taxon>
        <taxon>Tanacetum</taxon>
    </lineage>
</organism>